<proteinExistence type="predicted"/>
<comment type="caution">
    <text evidence="1">The sequence shown here is derived from an EMBL/GenBank/DDBJ whole genome shotgun (WGS) entry which is preliminary data.</text>
</comment>
<evidence type="ECO:0000313" key="2">
    <source>
        <dbReference type="Proteomes" id="UP001062846"/>
    </source>
</evidence>
<keyword evidence="2" id="KW-1185">Reference proteome</keyword>
<dbReference type="EMBL" id="CM046397">
    <property type="protein sequence ID" value="KAI8534338.1"/>
    <property type="molecule type" value="Genomic_DNA"/>
</dbReference>
<sequence>MPPATISTEGEGNLYYLAIVKSGDINIIGLRCLNLVKYYIAYSQYLSEILSPFMYVSVLLEFLFH</sequence>
<dbReference type="Proteomes" id="UP001062846">
    <property type="component" value="Chromosome 10"/>
</dbReference>
<evidence type="ECO:0000313" key="1">
    <source>
        <dbReference type="EMBL" id="KAI8534338.1"/>
    </source>
</evidence>
<protein>
    <submittedName>
        <fullName evidence="1">Uncharacterized protein</fullName>
    </submittedName>
</protein>
<name>A0ACC0M1Q6_RHOML</name>
<gene>
    <name evidence="1" type="ORF">RHMOL_Rhmol10G0082200</name>
</gene>
<reference evidence="1" key="1">
    <citation type="submission" date="2022-02" db="EMBL/GenBank/DDBJ databases">
        <title>Plant Genome Project.</title>
        <authorList>
            <person name="Zhang R.-G."/>
        </authorList>
    </citation>
    <scope>NUCLEOTIDE SEQUENCE</scope>
    <source>
        <strain evidence="1">AT1</strain>
    </source>
</reference>
<accession>A0ACC0M1Q6</accession>
<organism evidence="1 2">
    <name type="scientific">Rhododendron molle</name>
    <name type="common">Chinese azalea</name>
    <name type="synonym">Azalea mollis</name>
    <dbReference type="NCBI Taxonomy" id="49168"/>
    <lineage>
        <taxon>Eukaryota</taxon>
        <taxon>Viridiplantae</taxon>
        <taxon>Streptophyta</taxon>
        <taxon>Embryophyta</taxon>
        <taxon>Tracheophyta</taxon>
        <taxon>Spermatophyta</taxon>
        <taxon>Magnoliopsida</taxon>
        <taxon>eudicotyledons</taxon>
        <taxon>Gunneridae</taxon>
        <taxon>Pentapetalae</taxon>
        <taxon>asterids</taxon>
        <taxon>Ericales</taxon>
        <taxon>Ericaceae</taxon>
        <taxon>Ericoideae</taxon>
        <taxon>Rhodoreae</taxon>
        <taxon>Rhododendron</taxon>
    </lineage>
</organism>